<dbReference type="GO" id="GO:0016301">
    <property type="term" value="F:kinase activity"/>
    <property type="evidence" value="ECO:0007669"/>
    <property type="project" value="UniProtKB-KW"/>
</dbReference>
<dbReference type="Proteomes" id="UP000262621">
    <property type="component" value="Unassembled WGS sequence"/>
</dbReference>
<evidence type="ECO:0000256" key="1">
    <source>
        <dbReference type="ARBA" id="ARBA00022679"/>
    </source>
</evidence>
<gene>
    <name evidence="6" type="ORF">D0Q02_08355</name>
</gene>
<accession>A0A372G314</accession>
<dbReference type="Pfam" id="PF18085">
    <property type="entry name" value="Mak_N_cap"/>
    <property type="match status" value="1"/>
</dbReference>
<reference evidence="6 7" key="1">
    <citation type="submission" date="2018-08" db="EMBL/GenBank/DDBJ databases">
        <title>Verrucosispora craniellae sp. nov., isolated from a marine sponge in the South China Sea.</title>
        <authorList>
            <person name="Li L."/>
            <person name="Lin H.W."/>
        </authorList>
    </citation>
    <scope>NUCLEOTIDE SEQUENCE [LARGE SCALE GENOMIC DNA]</scope>
    <source>
        <strain evidence="6 7">LHW63014</strain>
    </source>
</reference>
<dbReference type="OrthoDB" id="3787729at2"/>
<evidence type="ECO:0000313" key="7">
    <source>
        <dbReference type="Proteomes" id="UP000262621"/>
    </source>
</evidence>
<evidence type="ECO:0000313" key="6">
    <source>
        <dbReference type="EMBL" id="RFS47149.1"/>
    </source>
</evidence>
<dbReference type="EMBL" id="QVFU01000005">
    <property type="protein sequence ID" value="RFS47149.1"/>
    <property type="molecule type" value="Genomic_DNA"/>
</dbReference>
<dbReference type="AlphaFoldDB" id="A0A372G314"/>
<keyword evidence="4" id="KW-0067">ATP-binding</keyword>
<dbReference type="GO" id="GO:0005524">
    <property type="term" value="F:ATP binding"/>
    <property type="evidence" value="ECO:0007669"/>
    <property type="project" value="UniProtKB-KW"/>
</dbReference>
<dbReference type="InterPro" id="IPR040999">
    <property type="entry name" value="Mak_N_cap"/>
</dbReference>
<evidence type="ECO:0000256" key="3">
    <source>
        <dbReference type="ARBA" id="ARBA00022777"/>
    </source>
</evidence>
<keyword evidence="7" id="KW-1185">Reference proteome</keyword>
<keyword evidence="2" id="KW-0547">Nucleotide-binding</keyword>
<name>A0A372G314_9ACTN</name>
<keyword evidence="1" id="KW-0808">Transferase</keyword>
<organism evidence="6 7">
    <name type="scientific">Micromonospora craniellae</name>
    <dbReference type="NCBI Taxonomy" id="2294034"/>
    <lineage>
        <taxon>Bacteria</taxon>
        <taxon>Bacillati</taxon>
        <taxon>Actinomycetota</taxon>
        <taxon>Actinomycetes</taxon>
        <taxon>Micromonosporales</taxon>
        <taxon>Micromonosporaceae</taxon>
        <taxon>Micromonospora</taxon>
    </lineage>
</organism>
<protein>
    <recommendedName>
        <fullName evidence="5">Maltokinase N-terminal cap domain-containing protein</fullName>
    </recommendedName>
</protein>
<feature type="domain" description="Maltokinase N-terminal cap" evidence="5">
    <location>
        <begin position="20"/>
        <end position="103"/>
    </location>
</feature>
<dbReference type="RefSeq" id="WP_117227395.1">
    <property type="nucleotide sequence ID" value="NZ_CP061725.1"/>
</dbReference>
<comment type="caution">
    <text evidence="6">The sequence shown here is derived from an EMBL/GenBank/DDBJ whole genome shotgun (WGS) entry which is preliminary data.</text>
</comment>
<evidence type="ECO:0000259" key="5">
    <source>
        <dbReference type="Pfam" id="PF18085"/>
    </source>
</evidence>
<dbReference type="NCBIfam" id="NF047744">
    <property type="entry name" value="CG0192_rel"/>
    <property type="match status" value="1"/>
</dbReference>
<evidence type="ECO:0000256" key="2">
    <source>
        <dbReference type="ARBA" id="ARBA00022741"/>
    </source>
</evidence>
<proteinExistence type="predicted"/>
<evidence type="ECO:0000256" key="4">
    <source>
        <dbReference type="ARBA" id="ARBA00022840"/>
    </source>
</evidence>
<keyword evidence="3" id="KW-0418">Kinase</keyword>
<sequence length="207" mass="22113">MALLHRAELRPTKLELLATWLPGRAWYRGDADAEVARVAAYRFDDPAGEVGIETLLVRAGGGPVHQVPLTYRGAPRDGAQEWLIGTMEHSVLGRRWIYDACGDPVYASALARAVLADAGQAEEYFEVDGVRQVRPPNMEIVSDAPATEASPAGAVRSVEDGDLTVIVTDTVELTVVRRPGSGEAAPGVALIGTWDDVSAPLAYAVPR</sequence>